<proteinExistence type="predicted"/>
<reference evidence="2" key="1">
    <citation type="submission" date="2018-11" db="EMBL/GenBank/DDBJ databases">
        <authorList>
            <consortium name="Pathogen Informatics"/>
        </authorList>
    </citation>
    <scope>NUCLEOTIDE SEQUENCE</scope>
</reference>
<dbReference type="AlphaFoldDB" id="A0A448WGQ5"/>
<dbReference type="Proteomes" id="UP000784294">
    <property type="component" value="Unassembled WGS sequence"/>
</dbReference>
<feature type="compositionally biased region" description="Basic residues" evidence="1">
    <location>
        <begin position="38"/>
        <end position="50"/>
    </location>
</feature>
<sequence>MLTRSMVADALYSPDWIDRGWAVMQASQLTIQHVLLTRHQHHQQPHAKPPHSKEQEGLPPLTSPTNLCLTASSDHTTLHEASRNNRDAALGFGVEVDTKQSGCSTSTLNTPGHLSVLEPVVDVAVFEGGSADRPDAVHEGGIDCVRVAFRMIQRMLEDPADEVYIAALVSRMNIYFPFFHTKFSISAGLQYLVYLLTMFRTFKWAFNENARHFWSLKGDAEFIA</sequence>
<keyword evidence="3" id="KW-1185">Reference proteome</keyword>
<evidence type="ECO:0000313" key="2">
    <source>
        <dbReference type="EMBL" id="VEL11239.1"/>
    </source>
</evidence>
<feature type="region of interest" description="Disordered" evidence="1">
    <location>
        <begin position="38"/>
        <end position="69"/>
    </location>
</feature>
<protein>
    <submittedName>
        <fullName evidence="2">Uncharacterized protein</fullName>
    </submittedName>
</protein>
<accession>A0A448WGQ5</accession>
<name>A0A448WGQ5_9PLAT</name>
<evidence type="ECO:0000256" key="1">
    <source>
        <dbReference type="SAM" id="MobiDB-lite"/>
    </source>
</evidence>
<organism evidence="2 3">
    <name type="scientific">Protopolystoma xenopodis</name>
    <dbReference type="NCBI Taxonomy" id="117903"/>
    <lineage>
        <taxon>Eukaryota</taxon>
        <taxon>Metazoa</taxon>
        <taxon>Spiralia</taxon>
        <taxon>Lophotrochozoa</taxon>
        <taxon>Platyhelminthes</taxon>
        <taxon>Monogenea</taxon>
        <taxon>Polyopisthocotylea</taxon>
        <taxon>Polystomatidea</taxon>
        <taxon>Polystomatidae</taxon>
        <taxon>Protopolystoma</taxon>
    </lineage>
</organism>
<evidence type="ECO:0000313" key="3">
    <source>
        <dbReference type="Proteomes" id="UP000784294"/>
    </source>
</evidence>
<gene>
    <name evidence="2" type="ORF">PXEA_LOCUS4679</name>
</gene>
<comment type="caution">
    <text evidence="2">The sequence shown here is derived from an EMBL/GenBank/DDBJ whole genome shotgun (WGS) entry which is preliminary data.</text>
</comment>
<dbReference type="EMBL" id="CAAALY010011242">
    <property type="protein sequence ID" value="VEL11239.1"/>
    <property type="molecule type" value="Genomic_DNA"/>
</dbReference>